<evidence type="ECO:0000256" key="2">
    <source>
        <dbReference type="SAM" id="Phobius"/>
    </source>
</evidence>
<organism evidence="3 4">
    <name type="scientific">Methylobacterium cerastii</name>
    <dbReference type="NCBI Taxonomy" id="932741"/>
    <lineage>
        <taxon>Bacteria</taxon>
        <taxon>Pseudomonadati</taxon>
        <taxon>Pseudomonadota</taxon>
        <taxon>Alphaproteobacteria</taxon>
        <taxon>Hyphomicrobiales</taxon>
        <taxon>Methylobacteriaceae</taxon>
        <taxon>Methylobacterium</taxon>
    </lineage>
</organism>
<keyword evidence="2" id="KW-0812">Transmembrane</keyword>
<gene>
    <name evidence="3" type="ORF">AFCDBAGC_4013</name>
</gene>
<evidence type="ECO:0000313" key="3">
    <source>
        <dbReference type="EMBL" id="GJD46133.1"/>
    </source>
</evidence>
<name>A0ABQ4QLP8_9HYPH</name>
<reference evidence="3 4" key="1">
    <citation type="journal article" date="2021" name="Front. Microbiol.">
        <title>Comprehensive Comparative Genomics and Phenotyping of Methylobacterium Species.</title>
        <authorList>
            <person name="Alessa O."/>
            <person name="Ogura Y."/>
            <person name="Fujitani Y."/>
            <person name="Takami H."/>
            <person name="Hayashi T."/>
            <person name="Sahin N."/>
            <person name="Tani A."/>
        </authorList>
    </citation>
    <scope>NUCLEOTIDE SEQUENCE [LARGE SCALE GENOMIC DNA]</scope>
    <source>
        <strain evidence="3 4">DSM 23679</strain>
    </source>
</reference>
<keyword evidence="2" id="KW-1133">Transmembrane helix</keyword>
<feature type="transmembrane region" description="Helical" evidence="2">
    <location>
        <begin position="48"/>
        <end position="69"/>
    </location>
</feature>
<protein>
    <submittedName>
        <fullName evidence="3">Uncharacterized protein</fullName>
    </submittedName>
</protein>
<accession>A0ABQ4QLP8</accession>
<keyword evidence="4" id="KW-1185">Reference proteome</keyword>
<proteinExistence type="predicted"/>
<sequence>MQGRRSKAPALFFQTSSITPPGRGHPAAAADRVVAGRPRRRYPAAMDPIALALMATALTYSGYVVLLGWR</sequence>
<keyword evidence="2" id="KW-0472">Membrane</keyword>
<feature type="region of interest" description="Disordered" evidence="1">
    <location>
        <begin position="1"/>
        <end position="29"/>
    </location>
</feature>
<dbReference type="EMBL" id="BPQG01000068">
    <property type="protein sequence ID" value="GJD46133.1"/>
    <property type="molecule type" value="Genomic_DNA"/>
</dbReference>
<evidence type="ECO:0000256" key="1">
    <source>
        <dbReference type="SAM" id="MobiDB-lite"/>
    </source>
</evidence>
<evidence type="ECO:0000313" key="4">
    <source>
        <dbReference type="Proteomes" id="UP001055117"/>
    </source>
</evidence>
<comment type="caution">
    <text evidence="3">The sequence shown here is derived from an EMBL/GenBank/DDBJ whole genome shotgun (WGS) entry which is preliminary data.</text>
</comment>
<dbReference type="Proteomes" id="UP001055117">
    <property type="component" value="Unassembled WGS sequence"/>
</dbReference>